<feature type="chain" id="PRO_5046474472" evidence="2">
    <location>
        <begin position="21"/>
        <end position="397"/>
    </location>
</feature>
<feature type="compositionally biased region" description="Polar residues" evidence="1">
    <location>
        <begin position="21"/>
        <end position="30"/>
    </location>
</feature>
<accession>A0ABV0JI44</accession>
<dbReference type="CDD" id="cd16383">
    <property type="entry name" value="GUN4"/>
    <property type="match status" value="1"/>
</dbReference>
<feature type="region of interest" description="Disordered" evidence="1">
    <location>
        <begin position="21"/>
        <end position="40"/>
    </location>
</feature>
<evidence type="ECO:0000256" key="1">
    <source>
        <dbReference type="SAM" id="MobiDB-lite"/>
    </source>
</evidence>
<proteinExistence type="predicted"/>
<dbReference type="Proteomes" id="UP001442494">
    <property type="component" value="Unassembled WGS sequence"/>
</dbReference>
<organism evidence="4 5">
    <name type="scientific">Funiculus sociatus GB2-A5</name>
    <dbReference type="NCBI Taxonomy" id="2933946"/>
    <lineage>
        <taxon>Bacteria</taxon>
        <taxon>Bacillati</taxon>
        <taxon>Cyanobacteriota</taxon>
        <taxon>Cyanophyceae</taxon>
        <taxon>Coleofasciculales</taxon>
        <taxon>Coleofasciculaceae</taxon>
        <taxon>Funiculus</taxon>
    </lineage>
</organism>
<sequence>MKRSIVVGLLTFLAIGCSTNLPTSSTQSPTPEAIAAKPAPNSSIQSRDVFYFSDRFGVRFVSPRGYVITPTETTQSTKPSPPLEVLEIWQQKDFLNRENLPETPPIVSISIYDNSKRLPLTSWKGELSQNDDRPLTVAGQKAIAYTSTGLYESDNVLFSSADGRYVFRLQGAYLQKNDSIRQVFQDIVKSFTFDAIASTGSPNKWRINYSRLKGLLAAGDWRGADVETRAIFQRLQKLQGQGADLLYGSKTLLNSLPCEDFRTIDTLWSQASKGRFGYSAQKRIWQQTASQTKNPKARVEKFGQALGWYRSQPLPEKNSFGVVLAGTKWRLDSELNSTATAPIGQFPWGGISSNLLSDMLSEPGCGSCTTDAIYLASDRYYDYVPALFTKLNQCQVR</sequence>
<gene>
    <name evidence="4" type="ORF">NDI37_01375</name>
</gene>
<dbReference type="InterPro" id="IPR008629">
    <property type="entry name" value="GUN4-like"/>
</dbReference>
<dbReference type="PROSITE" id="PS51257">
    <property type="entry name" value="PROKAR_LIPOPROTEIN"/>
    <property type="match status" value="1"/>
</dbReference>
<dbReference type="Gene3D" id="1.25.40.620">
    <property type="match status" value="1"/>
</dbReference>
<dbReference type="SUPFAM" id="SSF140869">
    <property type="entry name" value="GUN4-like"/>
    <property type="match status" value="1"/>
</dbReference>
<dbReference type="InterPro" id="IPR037215">
    <property type="entry name" value="GUN4-like_sf"/>
</dbReference>
<comment type="caution">
    <text evidence="4">The sequence shown here is derived from an EMBL/GenBank/DDBJ whole genome shotgun (WGS) entry which is preliminary data.</text>
</comment>
<reference evidence="4 5" key="1">
    <citation type="submission" date="2022-04" db="EMBL/GenBank/DDBJ databases">
        <title>Positive selection, recombination, and allopatry shape intraspecific diversity of widespread and dominant cyanobacteria.</title>
        <authorList>
            <person name="Wei J."/>
            <person name="Shu W."/>
            <person name="Hu C."/>
        </authorList>
    </citation>
    <scope>NUCLEOTIDE SEQUENCE [LARGE SCALE GENOMIC DNA]</scope>
    <source>
        <strain evidence="4 5">GB2-A5</strain>
    </source>
</reference>
<protein>
    <submittedName>
        <fullName evidence="4">GUN4 domain-containing protein</fullName>
    </submittedName>
</protein>
<evidence type="ECO:0000256" key="2">
    <source>
        <dbReference type="SAM" id="SignalP"/>
    </source>
</evidence>
<dbReference type="Pfam" id="PF05419">
    <property type="entry name" value="GUN4"/>
    <property type="match status" value="1"/>
</dbReference>
<dbReference type="PANTHER" id="PTHR34800:SF1">
    <property type="entry name" value="TETRAPYRROLE-BINDING PROTEIN, CHLOROPLASTIC"/>
    <property type="match status" value="1"/>
</dbReference>
<keyword evidence="2" id="KW-0732">Signal</keyword>
<dbReference type="PANTHER" id="PTHR34800">
    <property type="entry name" value="TETRAPYRROLE-BINDING PROTEIN, CHLOROPLASTIC"/>
    <property type="match status" value="1"/>
</dbReference>
<feature type="domain" description="GUN4-like" evidence="3">
    <location>
        <begin position="206"/>
        <end position="348"/>
    </location>
</feature>
<evidence type="ECO:0000259" key="3">
    <source>
        <dbReference type="Pfam" id="PF05419"/>
    </source>
</evidence>
<dbReference type="Gene3D" id="1.10.10.1770">
    <property type="entry name" value="Gun4-like"/>
    <property type="match status" value="1"/>
</dbReference>
<feature type="signal peptide" evidence="2">
    <location>
        <begin position="1"/>
        <end position="20"/>
    </location>
</feature>
<dbReference type="RefSeq" id="WP_190427752.1">
    <property type="nucleotide sequence ID" value="NZ_JAMPKK010000002.1"/>
</dbReference>
<evidence type="ECO:0000313" key="5">
    <source>
        <dbReference type="Proteomes" id="UP001442494"/>
    </source>
</evidence>
<keyword evidence="5" id="KW-1185">Reference proteome</keyword>
<name>A0ABV0JI44_9CYAN</name>
<evidence type="ECO:0000313" key="4">
    <source>
        <dbReference type="EMBL" id="MEP0863117.1"/>
    </source>
</evidence>
<dbReference type="EMBL" id="JAMPKK010000002">
    <property type="protein sequence ID" value="MEP0863117.1"/>
    <property type="molecule type" value="Genomic_DNA"/>
</dbReference>